<sequence length="389" mass="41392">MLRQPKIGMRRLRKDDGAAATTLVIGMALLLCAATVVFSRIAQAGDMRTQTQTAADAAALGAVKPLRDHAVELALNSLIPNGIGYWATGADVDDEAQKYAAKNNGDVVGKVHQTGVLGDVAKVAVASGDCQLKKDGELTAKERKDLAEHRNLCTDKNGRKGIGRRAKATAIAKVIMPECRYHGMTGAGNPDGGQIPAWLECGGVRAWPGGDRAALSRVFKIRLVDKKDPMPYTGLPYGAGPTGPLPDPGPLPPGTPEQVRRAIAFAYAQLGTWYQWGGSCTSPSRVSATPGNCDCSSLTQMAYRAAGIAIPRTTYTQWPFVRHIPPGQVKEGDLVFFHPGPSGPEHVAIVVDAKNHIMIEAPHTGARVRRVTYDGRNPMGFGRPYDSAA</sequence>
<dbReference type="Proteomes" id="UP000295431">
    <property type="component" value="Unassembled WGS sequence"/>
</dbReference>
<gene>
    <name evidence="6" type="ORF">E1284_23655</name>
</gene>
<dbReference type="InterPro" id="IPR028087">
    <property type="entry name" value="Tad_N"/>
</dbReference>
<comment type="caution">
    <text evidence="6">The sequence shown here is derived from an EMBL/GenBank/DDBJ whole genome shotgun (WGS) entry which is preliminary data.</text>
</comment>
<dbReference type="EMBL" id="SMJW01000130">
    <property type="protein sequence ID" value="TDC12399.1"/>
    <property type="molecule type" value="Genomic_DNA"/>
</dbReference>
<comment type="similarity">
    <text evidence="1">Belongs to the peptidase C40 family.</text>
</comment>
<dbReference type="SUPFAM" id="SSF54001">
    <property type="entry name" value="Cysteine proteinases"/>
    <property type="match status" value="1"/>
</dbReference>
<evidence type="ECO:0000313" key="6">
    <source>
        <dbReference type="EMBL" id="TDC12399.1"/>
    </source>
</evidence>
<organism evidence="6 7">
    <name type="scientific">Actinomadura bangladeshensis</name>
    <dbReference type="NCBI Taxonomy" id="453573"/>
    <lineage>
        <taxon>Bacteria</taxon>
        <taxon>Bacillati</taxon>
        <taxon>Actinomycetota</taxon>
        <taxon>Actinomycetes</taxon>
        <taxon>Streptosporangiales</taxon>
        <taxon>Thermomonosporaceae</taxon>
        <taxon>Actinomadura</taxon>
    </lineage>
</organism>
<dbReference type="Pfam" id="PF00877">
    <property type="entry name" value="NLPC_P60"/>
    <property type="match status" value="1"/>
</dbReference>
<name>A0A4R4NSQ5_9ACTN</name>
<feature type="domain" description="NlpC/P60" evidence="5">
    <location>
        <begin position="256"/>
        <end position="389"/>
    </location>
</feature>
<dbReference type="InterPro" id="IPR051794">
    <property type="entry name" value="PG_Endopeptidase_C40"/>
</dbReference>
<keyword evidence="4" id="KW-0788">Thiol protease</keyword>
<keyword evidence="3" id="KW-0378">Hydrolase</keyword>
<keyword evidence="7" id="KW-1185">Reference proteome</keyword>
<evidence type="ECO:0000256" key="3">
    <source>
        <dbReference type="ARBA" id="ARBA00022801"/>
    </source>
</evidence>
<dbReference type="GO" id="GO:0008234">
    <property type="term" value="F:cysteine-type peptidase activity"/>
    <property type="evidence" value="ECO:0007669"/>
    <property type="project" value="UniProtKB-KW"/>
</dbReference>
<accession>A0A4R4NSQ5</accession>
<dbReference type="InterPro" id="IPR038765">
    <property type="entry name" value="Papain-like_cys_pep_sf"/>
</dbReference>
<dbReference type="GO" id="GO:0006508">
    <property type="term" value="P:proteolysis"/>
    <property type="evidence" value="ECO:0007669"/>
    <property type="project" value="UniProtKB-KW"/>
</dbReference>
<evidence type="ECO:0000259" key="5">
    <source>
        <dbReference type="PROSITE" id="PS51935"/>
    </source>
</evidence>
<protein>
    <submittedName>
        <fullName evidence="6">NlpC/P60 family protein</fullName>
    </submittedName>
</protein>
<dbReference type="PANTHER" id="PTHR47359:SF3">
    <property type="entry name" value="NLP_P60 DOMAIN-CONTAINING PROTEIN-RELATED"/>
    <property type="match status" value="1"/>
</dbReference>
<dbReference type="PROSITE" id="PS51935">
    <property type="entry name" value="NLPC_P60"/>
    <property type="match status" value="1"/>
</dbReference>
<keyword evidence="2" id="KW-0645">Protease</keyword>
<reference evidence="6 7" key="1">
    <citation type="submission" date="2019-03" db="EMBL/GenBank/DDBJ databases">
        <title>Draft genome sequences of novel Actinobacteria.</title>
        <authorList>
            <person name="Sahin N."/>
            <person name="Ay H."/>
            <person name="Saygin H."/>
        </authorList>
    </citation>
    <scope>NUCLEOTIDE SEQUENCE [LARGE SCALE GENOMIC DNA]</scope>
    <source>
        <strain evidence="6 7">DSM 45347</strain>
    </source>
</reference>
<dbReference type="InterPro" id="IPR000064">
    <property type="entry name" value="NLP_P60_dom"/>
</dbReference>
<dbReference type="Gene3D" id="3.90.1720.10">
    <property type="entry name" value="endopeptidase domain like (from Nostoc punctiforme)"/>
    <property type="match status" value="1"/>
</dbReference>
<proteinExistence type="inferred from homology"/>
<dbReference type="Pfam" id="PF13400">
    <property type="entry name" value="Tad"/>
    <property type="match status" value="1"/>
</dbReference>
<evidence type="ECO:0000256" key="1">
    <source>
        <dbReference type="ARBA" id="ARBA00007074"/>
    </source>
</evidence>
<evidence type="ECO:0000256" key="4">
    <source>
        <dbReference type="ARBA" id="ARBA00022807"/>
    </source>
</evidence>
<dbReference type="PANTHER" id="PTHR47359">
    <property type="entry name" value="PEPTIDOGLYCAN DL-ENDOPEPTIDASE CWLO"/>
    <property type="match status" value="1"/>
</dbReference>
<dbReference type="AlphaFoldDB" id="A0A4R4NSQ5"/>
<dbReference type="OrthoDB" id="3209655at2"/>
<evidence type="ECO:0000313" key="7">
    <source>
        <dbReference type="Proteomes" id="UP000295431"/>
    </source>
</evidence>
<evidence type="ECO:0000256" key="2">
    <source>
        <dbReference type="ARBA" id="ARBA00022670"/>
    </source>
</evidence>